<evidence type="ECO:0000313" key="2">
    <source>
        <dbReference type="EMBL" id="MDG3014643.1"/>
    </source>
</evidence>
<dbReference type="SUPFAM" id="SSF54593">
    <property type="entry name" value="Glyoxalase/Bleomycin resistance protein/Dihydroxybiphenyl dioxygenase"/>
    <property type="match status" value="2"/>
</dbReference>
<comment type="caution">
    <text evidence="2">The sequence shown here is derived from an EMBL/GenBank/DDBJ whole genome shotgun (WGS) entry which is preliminary data.</text>
</comment>
<accession>A0A9X4M3P3</accession>
<evidence type="ECO:0000313" key="3">
    <source>
        <dbReference type="Proteomes" id="UP001152755"/>
    </source>
</evidence>
<dbReference type="CDD" id="cd06588">
    <property type="entry name" value="PhnB_like"/>
    <property type="match status" value="2"/>
</dbReference>
<gene>
    <name evidence="2" type="ORF">NVS88_08740</name>
</gene>
<name>A0A9X4M3P3_9ACTN</name>
<sequence length="300" mass="32832">MQKIVPNLWFAGDAAEAGEFYAAALPETTTRVAASYPDDGLPDFQRHLAGLPLVVEVEVGGHTLSLINAGSEFRPNGAMSFTLNFDPSRDSEARARLDATWEHLVGGGEVRMPLGEYPFSPRCGWVEDRFGVNWQLFEPNPDGDSRPFLMPSLLFCGAAQNRAGEAIEHYTSLLPDSRVGMQAPYGAQSGPATPEALMYSDFTLAGQWFVAMDSGVEQDFSFTPGNSLQVSCVDQDELDRLWEALSTVPEAEQCGWCVDRFGLSWQVVPQAMDELLITPAAYQAMLGMKKIVIADLRAAR</sequence>
<dbReference type="PANTHER" id="PTHR33990">
    <property type="entry name" value="PROTEIN YJDN-RELATED"/>
    <property type="match status" value="1"/>
</dbReference>
<dbReference type="Proteomes" id="UP001152755">
    <property type="component" value="Unassembled WGS sequence"/>
</dbReference>
<evidence type="ECO:0000259" key="1">
    <source>
        <dbReference type="Pfam" id="PF06983"/>
    </source>
</evidence>
<dbReference type="EMBL" id="JANRHA010000004">
    <property type="protein sequence ID" value="MDG3014643.1"/>
    <property type="molecule type" value="Genomic_DNA"/>
</dbReference>
<dbReference type="AlphaFoldDB" id="A0A9X4M3P3"/>
<dbReference type="InterPro" id="IPR028973">
    <property type="entry name" value="PhnB-like"/>
</dbReference>
<dbReference type="InterPro" id="IPR029068">
    <property type="entry name" value="Glyas_Bleomycin-R_OHBP_Dase"/>
</dbReference>
<feature type="domain" description="PhnB-like" evidence="1">
    <location>
        <begin position="150"/>
        <end position="268"/>
    </location>
</feature>
<protein>
    <submittedName>
        <fullName evidence="2">VOC family protein</fullName>
    </submittedName>
</protein>
<proteinExistence type="predicted"/>
<dbReference type="RefSeq" id="WP_332519677.1">
    <property type="nucleotide sequence ID" value="NZ_JANRHA010000004.1"/>
</dbReference>
<feature type="domain" description="PhnB-like" evidence="1">
    <location>
        <begin position="2"/>
        <end position="136"/>
    </location>
</feature>
<keyword evidence="3" id="KW-1185">Reference proteome</keyword>
<organism evidence="2 3">
    <name type="scientific">Speluncibacter jeojiensis</name>
    <dbReference type="NCBI Taxonomy" id="2710754"/>
    <lineage>
        <taxon>Bacteria</taxon>
        <taxon>Bacillati</taxon>
        <taxon>Actinomycetota</taxon>
        <taxon>Actinomycetes</taxon>
        <taxon>Mycobacteriales</taxon>
        <taxon>Speluncibacteraceae</taxon>
        <taxon>Speluncibacter</taxon>
    </lineage>
</organism>
<reference evidence="2" key="1">
    <citation type="submission" date="2022-08" db="EMBL/GenBank/DDBJ databases">
        <title>Genome analysis of Corynebacteriales strain.</title>
        <authorList>
            <person name="Lee S.D."/>
        </authorList>
    </citation>
    <scope>NUCLEOTIDE SEQUENCE</scope>
    <source>
        <strain evidence="2">D3-21</strain>
    </source>
</reference>
<dbReference type="Pfam" id="PF06983">
    <property type="entry name" value="3-dmu-9_3-mt"/>
    <property type="match status" value="2"/>
</dbReference>
<dbReference type="Gene3D" id="3.10.180.10">
    <property type="entry name" value="2,3-Dihydroxybiphenyl 1,2-Dioxygenase, domain 1"/>
    <property type="match status" value="2"/>
</dbReference>